<keyword evidence="1" id="KW-1185">Reference proteome</keyword>
<proteinExistence type="predicted"/>
<name>A0A1I7UEZ3_9PELO</name>
<sequence length="89" mass="10715">MADNRRNMTRRQLVGYVWFRDQLEYYRAVNNHWHNDFRGGPEMVEVERLLLCIMLVGREERSNRGIGQIEAWQRELIPAVLRLQEAMRG</sequence>
<reference evidence="2" key="1">
    <citation type="submission" date="2016-11" db="UniProtKB">
        <authorList>
            <consortium name="WormBaseParasite"/>
        </authorList>
    </citation>
    <scope>IDENTIFICATION</scope>
</reference>
<organism evidence="1 2">
    <name type="scientific">Caenorhabditis tropicalis</name>
    <dbReference type="NCBI Taxonomy" id="1561998"/>
    <lineage>
        <taxon>Eukaryota</taxon>
        <taxon>Metazoa</taxon>
        <taxon>Ecdysozoa</taxon>
        <taxon>Nematoda</taxon>
        <taxon>Chromadorea</taxon>
        <taxon>Rhabditida</taxon>
        <taxon>Rhabditina</taxon>
        <taxon>Rhabditomorpha</taxon>
        <taxon>Rhabditoidea</taxon>
        <taxon>Rhabditidae</taxon>
        <taxon>Peloderinae</taxon>
        <taxon>Caenorhabditis</taxon>
    </lineage>
</organism>
<evidence type="ECO:0000313" key="2">
    <source>
        <dbReference type="WBParaSite" id="Csp11.Scaffold629.g8641.t1"/>
    </source>
</evidence>
<dbReference type="AlphaFoldDB" id="A0A1I7UEZ3"/>
<dbReference type="WBParaSite" id="Csp11.Scaffold629.g8641.t1">
    <property type="protein sequence ID" value="Csp11.Scaffold629.g8641.t1"/>
    <property type="gene ID" value="Csp11.Scaffold629.g8641"/>
</dbReference>
<accession>A0A1I7UEZ3</accession>
<protein>
    <submittedName>
        <fullName evidence="2">E3 ubiquitin-protein ligase</fullName>
    </submittedName>
</protein>
<evidence type="ECO:0000313" key="1">
    <source>
        <dbReference type="Proteomes" id="UP000095282"/>
    </source>
</evidence>
<dbReference type="Proteomes" id="UP000095282">
    <property type="component" value="Unplaced"/>
</dbReference>